<dbReference type="Proteomes" id="UP000230922">
    <property type="component" value="Unassembled WGS sequence"/>
</dbReference>
<comment type="cofactor">
    <cofactor evidence="2 6 7">
        <name>Mg(2+)</name>
        <dbReference type="ChEBI" id="CHEBI:18420"/>
    </cofactor>
</comment>
<dbReference type="PROSITE" id="PS00630">
    <property type="entry name" value="IMP_2"/>
    <property type="match status" value="1"/>
</dbReference>
<dbReference type="GO" id="GO:0046872">
    <property type="term" value="F:metal ion binding"/>
    <property type="evidence" value="ECO:0007669"/>
    <property type="project" value="UniProtKB-KW"/>
</dbReference>
<name>A0A2H0VAH0_9BACT</name>
<protein>
    <recommendedName>
        <fullName evidence="7">Inositol-1-monophosphatase</fullName>
        <ecNumber evidence="7">3.1.3.25</ecNumber>
    </recommendedName>
</protein>
<dbReference type="Gene3D" id="3.30.540.10">
    <property type="entry name" value="Fructose-1,6-Bisphosphatase, subunit A, domain 1"/>
    <property type="match status" value="1"/>
</dbReference>
<dbReference type="InterPro" id="IPR033942">
    <property type="entry name" value="IMPase"/>
</dbReference>
<dbReference type="GO" id="GO:0007165">
    <property type="term" value="P:signal transduction"/>
    <property type="evidence" value="ECO:0007669"/>
    <property type="project" value="TreeGrafter"/>
</dbReference>
<comment type="similarity">
    <text evidence="7">Belongs to the inositol monophosphatase superfamily.</text>
</comment>
<reference evidence="9" key="1">
    <citation type="submission" date="2017-09" db="EMBL/GenBank/DDBJ databases">
        <title>Depth-based differentiation of microbial function through sediment-hosted aquifers and enrichment of novel symbionts in the deep terrestrial subsurface.</title>
        <authorList>
            <person name="Probst A.J."/>
            <person name="Ladd B."/>
            <person name="Jarett J.K."/>
            <person name="Geller-Mcgrath D.E."/>
            <person name="Sieber C.M.K."/>
            <person name="Emerson J.B."/>
            <person name="Anantharaman K."/>
            <person name="Thomas B.C."/>
            <person name="Malmstrom R."/>
            <person name="Stieglmeier M."/>
            <person name="Klingl A."/>
            <person name="Woyke T."/>
            <person name="Ryan C.M."/>
            <person name="Banfield J.F."/>
        </authorList>
    </citation>
    <scope>NUCLEOTIDE SEQUENCE [LARGE SCALE GENOMIC DNA]</scope>
</reference>
<evidence type="ECO:0000256" key="6">
    <source>
        <dbReference type="PIRSR" id="PIRSR600760-2"/>
    </source>
</evidence>
<dbReference type="GO" id="GO:0046854">
    <property type="term" value="P:phosphatidylinositol phosphate biosynthetic process"/>
    <property type="evidence" value="ECO:0007669"/>
    <property type="project" value="InterPro"/>
</dbReference>
<dbReference type="Pfam" id="PF00459">
    <property type="entry name" value="Inositol_P"/>
    <property type="match status" value="1"/>
</dbReference>
<accession>A0A2H0VAH0</accession>
<dbReference type="PANTHER" id="PTHR20854:SF4">
    <property type="entry name" value="INOSITOL-1-MONOPHOSPHATASE-RELATED"/>
    <property type="match status" value="1"/>
</dbReference>
<feature type="binding site" evidence="6">
    <location>
        <position position="88"/>
    </location>
    <ligand>
        <name>Mg(2+)</name>
        <dbReference type="ChEBI" id="CHEBI:18420"/>
        <label>1</label>
        <note>catalytic</note>
    </ligand>
</feature>
<feature type="binding site" evidence="6">
    <location>
        <position position="70"/>
    </location>
    <ligand>
        <name>Mg(2+)</name>
        <dbReference type="ChEBI" id="CHEBI:18420"/>
        <label>1</label>
        <note>catalytic</note>
    </ligand>
</feature>
<dbReference type="Gene3D" id="3.40.190.80">
    <property type="match status" value="1"/>
</dbReference>
<evidence type="ECO:0000256" key="5">
    <source>
        <dbReference type="ARBA" id="ARBA00022842"/>
    </source>
</evidence>
<keyword evidence="5 6" id="KW-0460">Magnesium</keyword>
<dbReference type="CDD" id="cd01639">
    <property type="entry name" value="IMPase"/>
    <property type="match status" value="1"/>
</dbReference>
<dbReference type="InterPro" id="IPR000760">
    <property type="entry name" value="Inositol_monophosphatase-like"/>
</dbReference>
<dbReference type="AlphaFoldDB" id="A0A2H0VAH0"/>
<dbReference type="PRINTS" id="PR00377">
    <property type="entry name" value="IMPHPHTASES"/>
</dbReference>
<organism evidence="8 9">
    <name type="scientific">Candidatus Doudnabacteria bacterium CG10_big_fil_rev_8_21_14_0_10_42_18</name>
    <dbReference type="NCBI Taxonomy" id="1974552"/>
    <lineage>
        <taxon>Bacteria</taxon>
        <taxon>Candidatus Doudnaibacteriota</taxon>
    </lineage>
</organism>
<feature type="binding site" evidence="6">
    <location>
        <position position="91"/>
    </location>
    <ligand>
        <name>Mg(2+)</name>
        <dbReference type="ChEBI" id="CHEBI:18420"/>
        <label>1</label>
        <note>catalytic</note>
    </ligand>
</feature>
<dbReference type="InterPro" id="IPR020550">
    <property type="entry name" value="Inositol_monophosphatase_CS"/>
</dbReference>
<evidence type="ECO:0000313" key="8">
    <source>
        <dbReference type="EMBL" id="PIR96061.1"/>
    </source>
</evidence>
<dbReference type="EMBL" id="PFAK01000050">
    <property type="protein sequence ID" value="PIR96061.1"/>
    <property type="molecule type" value="Genomic_DNA"/>
</dbReference>
<keyword evidence="4 7" id="KW-0378">Hydrolase</keyword>
<dbReference type="GO" id="GO:0006020">
    <property type="term" value="P:inositol metabolic process"/>
    <property type="evidence" value="ECO:0007669"/>
    <property type="project" value="TreeGrafter"/>
</dbReference>
<evidence type="ECO:0000256" key="2">
    <source>
        <dbReference type="ARBA" id="ARBA00001946"/>
    </source>
</evidence>
<keyword evidence="3 6" id="KW-0479">Metal-binding</keyword>
<evidence type="ECO:0000256" key="3">
    <source>
        <dbReference type="ARBA" id="ARBA00022723"/>
    </source>
</evidence>
<evidence type="ECO:0000256" key="7">
    <source>
        <dbReference type="RuleBase" id="RU364068"/>
    </source>
</evidence>
<dbReference type="FunFam" id="3.30.540.10:FF:000003">
    <property type="entry name" value="Inositol-1-monophosphatase"/>
    <property type="match status" value="1"/>
</dbReference>
<gene>
    <name evidence="8" type="ORF">COT92_03050</name>
</gene>
<dbReference type="EC" id="3.1.3.25" evidence="7"/>
<dbReference type="PANTHER" id="PTHR20854">
    <property type="entry name" value="INOSITOL MONOPHOSPHATASE"/>
    <property type="match status" value="1"/>
</dbReference>
<sequence length="259" mass="28841">MTNQEKYLKVAVSAAKQAGIIFKTNFGKARHVRKKNGDPRNLVTEIDFTIEQLIKKYIHKFFPDHCIMGEETGWRSNNDKGEFRWYIDPIDGTSNFIQGLPLACISIALWDKKGPLIGVVFNPILNNLYTAIRGKGSFLNGKKIKVSTINKLKDAFGCIGWVERDYGIKLFAKIIRVCRKVRGLATSALQTSMVGNGILDFYVTRDLHIWDFAAAILIVTESGGKVTDIAGNPPSADSQGIIASNGIIHKEIEKILKSR</sequence>
<evidence type="ECO:0000256" key="4">
    <source>
        <dbReference type="ARBA" id="ARBA00022801"/>
    </source>
</evidence>
<feature type="binding site" evidence="6">
    <location>
        <position position="211"/>
    </location>
    <ligand>
        <name>Mg(2+)</name>
        <dbReference type="ChEBI" id="CHEBI:18420"/>
        <label>1</label>
        <note>catalytic</note>
    </ligand>
</feature>
<dbReference type="SUPFAM" id="SSF56655">
    <property type="entry name" value="Carbohydrate phosphatase"/>
    <property type="match status" value="1"/>
</dbReference>
<dbReference type="GO" id="GO:0008934">
    <property type="term" value="F:inositol monophosphate 1-phosphatase activity"/>
    <property type="evidence" value="ECO:0007669"/>
    <property type="project" value="InterPro"/>
</dbReference>
<comment type="catalytic activity">
    <reaction evidence="1 7">
        <text>a myo-inositol phosphate + H2O = myo-inositol + phosphate</text>
        <dbReference type="Rhea" id="RHEA:24056"/>
        <dbReference type="ChEBI" id="CHEBI:15377"/>
        <dbReference type="ChEBI" id="CHEBI:17268"/>
        <dbReference type="ChEBI" id="CHEBI:43474"/>
        <dbReference type="ChEBI" id="CHEBI:84139"/>
        <dbReference type="EC" id="3.1.3.25"/>
    </reaction>
</comment>
<comment type="caution">
    <text evidence="8">The sequence shown here is derived from an EMBL/GenBank/DDBJ whole genome shotgun (WGS) entry which is preliminary data.</text>
</comment>
<evidence type="ECO:0000256" key="1">
    <source>
        <dbReference type="ARBA" id="ARBA00001033"/>
    </source>
</evidence>
<feature type="binding site" evidence="6">
    <location>
        <position position="90"/>
    </location>
    <ligand>
        <name>Mg(2+)</name>
        <dbReference type="ChEBI" id="CHEBI:18420"/>
        <label>2</label>
    </ligand>
</feature>
<proteinExistence type="inferred from homology"/>
<evidence type="ECO:0000313" key="9">
    <source>
        <dbReference type="Proteomes" id="UP000230922"/>
    </source>
</evidence>